<organism evidence="9 10">
    <name type="scientific">Orlajensenia leifsoniae</name>
    <dbReference type="NCBI Taxonomy" id="2561933"/>
    <lineage>
        <taxon>Bacteria</taxon>
        <taxon>Bacillati</taxon>
        <taxon>Actinomycetota</taxon>
        <taxon>Actinomycetes</taxon>
        <taxon>Micrococcales</taxon>
        <taxon>Microbacteriaceae</taxon>
        <taxon>Orlajensenia</taxon>
    </lineage>
</organism>
<dbReference type="Pfam" id="PF01757">
    <property type="entry name" value="Acyl_transf_3"/>
    <property type="match status" value="1"/>
</dbReference>
<feature type="transmembrane region" description="Helical" evidence="7">
    <location>
        <begin position="195"/>
        <end position="213"/>
    </location>
</feature>
<keyword evidence="3" id="KW-1003">Cell membrane</keyword>
<dbReference type="GO" id="GO:0016413">
    <property type="term" value="F:O-acetyltransferase activity"/>
    <property type="evidence" value="ECO:0007669"/>
    <property type="project" value="TreeGrafter"/>
</dbReference>
<keyword evidence="10" id="KW-1185">Reference proteome</keyword>
<dbReference type="AlphaFoldDB" id="A0A4Y9RAP6"/>
<feature type="transmembrane region" description="Helical" evidence="7">
    <location>
        <begin position="33"/>
        <end position="51"/>
    </location>
</feature>
<feature type="domain" description="Acyltransferase 3" evidence="8">
    <location>
        <begin position="26"/>
        <end position="327"/>
    </location>
</feature>
<dbReference type="RefSeq" id="WP_135119074.1">
    <property type="nucleotide sequence ID" value="NZ_SPQZ01000001.1"/>
</dbReference>
<feature type="transmembrane region" description="Helical" evidence="7">
    <location>
        <begin position="218"/>
        <end position="237"/>
    </location>
</feature>
<dbReference type="Proteomes" id="UP000298127">
    <property type="component" value="Unassembled WGS sequence"/>
</dbReference>
<accession>A0A4Y9RAP6</accession>
<feature type="transmembrane region" description="Helical" evidence="7">
    <location>
        <begin position="129"/>
        <end position="153"/>
    </location>
</feature>
<dbReference type="PANTHER" id="PTHR40074">
    <property type="entry name" value="O-ACETYLTRANSFERASE WECH"/>
    <property type="match status" value="1"/>
</dbReference>
<feature type="transmembrane region" description="Helical" evidence="7">
    <location>
        <begin position="71"/>
        <end position="91"/>
    </location>
</feature>
<sequence>MTANEDTRTGAVTAASVALAPVVRERWIDTAKGIAIVLVVLYHATMYLGLAGVDVPGARANPMLETFRMPLFFFMSGVLGARAVALGYRALFHRRLALLVYLYAVWVALQQVFLALLPPTSLEPEPSPLWSFITLAVIPNENLWFLYALPLFFTIAWLTRSWPALVPLALTAVVSVLFSSGILETDTAWDKMGRYLFFFLLALRIGGTVRRLAPSIRWWHAAVLAVFYLGLTGLTFATGIRGVPLVLFVLSLLAVAVGVALAVIMSRMPFFDVVRHLGTRTLPIYVVHAFPLLAVGALIVATGVSVPTPVAMTLPVVLCALAIAIALGVHRLLRDVPGVFTLPRFLTPGRSAARRETAGPTTLAD</sequence>
<feature type="transmembrane region" description="Helical" evidence="7">
    <location>
        <begin position="243"/>
        <end position="264"/>
    </location>
</feature>
<evidence type="ECO:0000256" key="7">
    <source>
        <dbReference type="SAM" id="Phobius"/>
    </source>
</evidence>
<evidence type="ECO:0000259" key="8">
    <source>
        <dbReference type="Pfam" id="PF01757"/>
    </source>
</evidence>
<dbReference type="InterPro" id="IPR002656">
    <property type="entry name" value="Acyl_transf_3_dom"/>
</dbReference>
<name>A0A4Y9RAP6_9MICO</name>
<evidence type="ECO:0000313" key="10">
    <source>
        <dbReference type="Proteomes" id="UP000298127"/>
    </source>
</evidence>
<feature type="transmembrane region" description="Helical" evidence="7">
    <location>
        <begin position="165"/>
        <end position="183"/>
    </location>
</feature>
<dbReference type="GO" id="GO:0009246">
    <property type="term" value="P:enterobacterial common antigen biosynthetic process"/>
    <property type="evidence" value="ECO:0007669"/>
    <property type="project" value="TreeGrafter"/>
</dbReference>
<keyword evidence="4 7" id="KW-0812">Transmembrane</keyword>
<proteinExistence type="inferred from homology"/>
<evidence type="ECO:0000256" key="6">
    <source>
        <dbReference type="ARBA" id="ARBA00023136"/>
    </source>
</evidence>
<reference evidence="9 10" key="1">
    <citation type="journal article" date="2018" name="J. Microbiol.">
        <title>Leifsonia flava sp. nov., a novel actinobacterium isolated from the rhizosphere of Aquilegia viridiflora.</title>
        <authorList>
            <person name="Cai Y."/>
            <person name="Tao W.Z."/>
            <person name="Ma Y.J."/>
            <person name="Cheng J."/>
            <person name="Zhang M.Y."/>
            <person name="Zhang Y.X."/>
        </authorList>
    </citation>
    <scope>NUCLEOTIDE SEQUENCE [LARGE SCALE GENOMIC DNA]</scope>
    <source>
        <strain evidence="9 10">SYP-B2174</strain>
    </source>
</reference>
<evidence type="ECO:0000256" key="2">
    <source>
        <dbReference type="ARBA" id="ARBA00007400"/>
    </source>
</evidence>
<comment type="similarity">
    <text evidence="2">Belongs to the acyltransferase 3 family.</text>
</comment>
<dbReference type="PANTHER" id="PTHR40074:SF4">
    <property type="entry name" value="INNER MEMBRANE PROTEIN YCFT"/>
    <property type="match status" value="1"/>
</dbReference>
<protein>
    <recommendedName>
        <fullName evidence="8">Acyltransferase 3 domain-containing protein</fullName>
    </recommendedName>
</protein>
<evidence type="ECO:0000256" key="3">
    <source>
        <dbReference type="ARBA" id="ARBA00022475"/>
    </source>
</evidence>
<comment type="caution">
    <text evidence="9">The sequence shown here is derived from an EMBL/GenBank/DDBJ whole genome shotgun (WGS) entry which is preliminary data.</text>
</comment>
<feature type="transmembrane region" description="Helical" evidence="7">
    <location>
        <begin position="285"/>
        <end position="304"/>
    </location>
</feature>
<feature type="transmembrane region" description="Helical" evidence="7">
    <location>
        <begin position="98"/>
        <end position="117"/>
    </location>
</feature>
<dbReference type="EMBL" id="SPQZ01000001">
    <property type="protein sequence ID" value="TFW00247.1"/>
    <property type="molecule type" value="Genomic_DNA"/>
</dbReference>
<evidence type="ECO:0000256" key="5">
    <source>
        <dbReference type="ARBA" id="ARBA00022989"/>
    </source>
</evidence>
<keyword evidence="5 7" id="KW-1133">Transmembrane helix</keyword>
<feature type="transmembrane region" description="Helical" evidence="7">
    <location>
        <begin position="310"/>
        <end position="329"/>
    </location>
</feature>
<keyword evidence="6 7" id="KW-0472">Membrane</keyword>
<dbReference type="GO" id="GO:0005886">
    <property type="term" value="C:plasma membrane"/>
    <property type="evidence" value="ECO:0007669"/>
    <property type="project" value="UniProtKB-SubCell"/>
</dbReference>
<gene>
    <name evidence="9" type="ORF">E4M00_03455</name>
</gene>
<evidence type="ECO:0000256" key="4">
    <source>
        <dbReference type="ARBA" id="ARBA00022692"/>
    </source>
</evidence>
<comment type="subcellular location">
    <subcellularLocation>
        <location evidence="1">Cell membrane</location>
        <topology evidence="1">Multi-pass membrane protein</topology>
    </subcellularLocation>
</comment>
<evidence type="ECO:0000313" key="9">
    <source>
        <dbReference type="EMBL" id="TFW00247.1"/>
    </source>
</evidence>
<evidence type="ECO:0000256" key="1">
    <source>
        <dbReference type="ARBA" id="ARBA00004651"/>
    </source>
</evidence>